<dbReference type="Proteomes" id="UP000799640">
    <property type="component" value="Unassembled WGS sequence"/>
</dbReference>
<dbReference type="EMBL" id="ML996694">
    <property type="protein sequence ID" value="KAF2400773.1"/>
    <property type="molecule type" value="Genomic_DNA"/>
</dbReference>
<evidence type="ECO:0000313" key="10">
    <source>
        <dbReference type="Proteomes" id="UP000799640"/>
    </source>
</evidence>
<dbReference type="PANTHER" id="PTHR16133:SF0">
    <property type="entry name" value="ZINC_IRON REGULATED TRANSPORTER-RELATED PROTEIN 102B, ISOFORM E"/>
    <property type="match status" value="1"/>
</dbReference>
<gene>
    <name evidence="9" type="ORF">EJ06DRAFT_529877</name>
</gene>
<name>A0A6G1HXJ0_9PEZI</name>
<dbReference type="InterPro" id="IPR003689">
    <property type="entry name" value="ZIP"/>
</dbReference>
<dbReference type="PANTHER" id="PTHR16133">
    <property type="entry name" value="SOLUTE CARRIER FAMILY 39 ZINC TRANSPORTER , MEMBER 9-RELATED"/>
    <property type="match status" value="1"/>
</dbReference>
<feature type="transmembrane region" description="Helical" evidence="8">
    <location>
        <begin position="216"/>
        <end position="241"/>
    </location>
</feature>
<evidence type="ECO:0000256" key="6">
    <source>
        <dbReference type="ARBA" id="ARBA00023136"/>
    </source>
</evidence>
<dbReference type="InterPro" id="IPR045891">
    <property type="entry name" value="ZIP9"/>
</dbReference>
<feature type="transmembrane region" description="Helical" evidence="8">
    <location>
        <begin position="127"/>
        <end position="145"/>
    </location>
</feature>
<evidence type="ECO:0000256" key="1">
    <source>
        <dbReference type="ARBA" id="ARBA00004127"/>
    </source>
</evidence>
<comment type="subcellular location">
    <subcellularLocation>
        <location evidence="1">Endomembrane system</location>
        <topology evidence="1">Multi-pass membrane protein</topology>
    </subcellularLocation>
    <subcellularLocation>
        <location evidence="2">Golgi apparatus membrane</location>
    </subcellularLocation>
</comment>
<dbReference type="OrthoDB" id="19859at2759"/>
<proteinExistence type="predicted"/>
<reference evidence="9" key="1">
    <citation type="journal article" date="2020" name="Stud. Mycol.">
        <title>101 Dothideomycetes genomes: a test case for predicting lifestyles and emergence of pathogens.</title>
        <authorList>
            <person name="Haridas S."/>
            <person name="Albert R."/>
            <person name="Binder M."/>
            <person name="Bloem J."/>
            <person name="Labutti K."/>
            <person name="Salamov A."/>
            <person name="Andreopoulos B."/>
            <person name="Baker S."/>
            <person name="Barry K."/>
            <person name="Bills G."/>
            <person name="Bluhm B."/>
            <person name="Cannon C."/>
            <person name="Castanera R."/>
            <person name="Culley D."/>
            <person name="Daum C."/>
            <person name="Ezra D."/>
            <person name="Gonzalez J."/>
            <person name="Henrissat B."/>
            <person name="Kuo A."/>
            <person name="Liang C."/>
            <person name="Lipzen A."/>
            <person name="Lutzoni F."/>
            <person name="Magnuson J."/>
            <person name="Mondo S."/>
            <person name="Nolan M."/>
            <person name="Ohm R."/>
            <person name="Pangilinan J."/>
            <person name="Park H.-J."/>
            <person name="Ramirez L."/>
            <person name="Alfaro M."/>
            <person name="Sun H."/>
            <person name="Tritt A."/>
            <person name="Yoshinaga Y."/>
            <person name="Zwiers L.-H."/>
            <person name="Turgeon B."/>
            <person name="Goodwin S."/>
            <person name="Spatafora J."/>
            <person name="Crous P."/>
            <person name="Grigoriev I."/>
        </authorList>
    </citation>
    <scope>NUCLEOTIDE SEQUENCE</scope>
    <source>
        <strain evidence="9">CBS 262.69</strain>
    </source>
</reference>
<accession>A0A6G1HXJ0</accession>
<feature type="transmembrane region" description="Helical" evidence="8">
    <location>
        <begin position="39"/>
        <end position="56"/>
    </location>
</feature>
<evidence type="ECO:0000256" key="5">
    <source>
        <dbReference type="ARBA" id="ARBA00023034"/>
    </source>
</evidence>
<evidence type="ECO:0000256" key="8">
    <source>
        <dbReference type="SAM" id="Phobius"/>
    </source>
</evidence>
<keyword evidence="3 8" id="KW-0812">Transmembrane</keyword>
<evidence type="ECO:0000256" key="7">
    <source>
        <dbReference type="SAM" id="MobiDB-lite"/>
    </source>
</evidence>
<dbReference type="GO" id="GO:0006829">
    <property type="term" value="P:zinc ion transport"/>
    <property type="evidence" value="ECO:0007669"/>
    <property type="project" value="InterPro"/>
</dbReference>
<feature type="transmembrane region" description="Helical" evidence="8">
    <location>
        <begin position="6"/>
        <end position="27"/>
    </location>
</feature>
<dbReference type="GO" id="GO:0000139">
    <property type="term" value="C:Golgi membrane"/>
    <property type="evidence" value="ECO:0007669"/>
    <property type="project" value="UniProtKB-SubCell"/>
</dbReference>
<keyword evidence="5" id="KW-0333">Golgi apparatus</keyword>
<feature type="transmembrane region" description="Helical" evidence="8">
    <location>
        <begin position="185"/>
        <end position="204"/>
    </location>
</feature>
<evidence type="ECO:0000256" key="3">
    <source>
        <dbReference type="ARBA" id="ARBA00022692"/>
    </source>
</evidence>
<feature type="transmembrane region" description="Helical" evidence="8">
    <location>
        <begin position="283"/>
        <end position="301"/>
    </location>
</feature>
<dbReference type="AlphaFoldDB" id="A0A6G1HXJ0"/>
<keyword evidence="4 8" id="KW-1133">Transmembrane helix</keyword>
<evidence type="ECO:0000256" key="4">
    <source>
        <dbReference type="ARBA" id="ARBA00022989"/>
    </source>
</evidence>
<feature type="transmembrane region" description="Helical" evidence="8">
    <location>
        <begin position="253"/>
        <end position="277"/>
    </location>
</feature>
<evidence type="ECO:0000256" key="2">
    <source>
        <dbReference type="ARBA" id="ARBA00004394"/>
    </source>
</evidence>
<sequence>MSDGLLTLLLLSGIMAAASFLAGSLPLTFSLSPRKLRRISAIGAGLLIGTALIVIIPEGIDAMYTTTPSVHNTNIEVPVRGAAGAISLHQLPQEGYREELKELVQGVAPPEPHAHSRRATHVEPQTSHAWIGAALIAGFALMYLIEAVPALRAPPHTHAVPLSNLPTDADTESPSPMDAPRSSRATTLGLVIHAFADGIALGAASAGSGSGETGSALGLVVFGAILVHKAPAAFGLTSLLLREGLGKRTARAHLVAFSLAAPLGAIVTWILVGLVAAGKVGTWWTGVVLVFSGGTFLYVAMHAMQTVSPVNHAHADGFAEPLSLAQPPPKSSRAEVALVVLGMLLPMLTQVGHAHSHGS</sequence>
<keyword evidence="10" id="KW-1185">Reference proteome</keyword>
<organism evidence="9 10">
    <name type="scientific">Trichodelitschia bisporula</name>
    <dbReference type="NCBI Taxonomy" id="703511"/>
    <lineage>
        <taxon>Eukaryota</taxon>
        <taxon>Fungi</taxon>
        <taxon>Dikarya</taxon>
        <taxon>Ascomycota</taxon>
        <taxon>Pezizomycotina</taxon>
        <taxon>Dothideomycetes</taxon>
        <taxon>Dothideomycetes incertae sedis</taxon>
        <taxon>Phaeotrichales</taxon>
        <taxon>Phaeotrichaceae</taxon>
        <taxon>Trichodelitschia</taxon>
    </lineage>
</organism>
<dbReference type="Pfam" id="PF02535">
    <property type="entry name" value="Zip"/>
    <property type="match status" value="1"/>
</dbReference>
<keyword evidence="6 8" id="KW-0472">Membrane</keyword>
<protein>
    <submittedName>
        <fullName evidence="9">Zinc/iron permease</fullName>
    </submittedName>
</protein>
<feature type="region of interest" description="Disordered" evidence="7">
    <location>
        <begin position="159"/>
        <end position="182"/>
    </location>
</feature>
<evidence type="ECO:0000313" key="9">
    <source>
        <dbReference type="EMBL" id="KAF2400773.1"/>
    </source>
</evidence>
<dbReference type="GO" id="GO:0046873">
    <property type="term" value="F:metal ion transmembrane transporter activity"/>
    <property type="evidence" value="ECO:0007669"/>
    <property type="project" value="InterPro"/>
</dbReference>